<dbReference type="AlphaFoldDB" id="A0A0S4KQP5"/>
<feature type="binding site" evidence="7">
    <location>
        <begin position="80"/>
        <end position="82"/>
    </location>
    <ligand>
        <name>5-amino-6-(D-ribitylamino)uracil</name>
        <dbReference type="ChEBI" id="CHEBI:15934"/>
    </ligand>
</feature>
<dbReference type="KEGG" id="nio:NITINOP_1794"/>
<dbReference type="EC" id="2.5.1.78" evidence="3 7"/>
<dbReference type="InterPro" id="IPR034964">
    <property type="entry name" value="LS"/>
</dbReference>
<evidence type="ECO:0000256" key="8">
    <source>
        <dbReference type="SAM" id="MobiDB-lite"/>
    </source>
</evidence>
<feature type="active site" description="Proton donor" evidence="7">
    <location>
        <position position="88"/>
    </location>
</feature>
<feature type="binding site" evidence="7">
    <location>
        <position position="22"/>
    </location>
    <ligand>
        <name>5-amino-6-(D-ribitylamino)uracil</name>
        <dbReference type="ChEBI" id="CHEBI:15934"/>
    </ligand>
</feature>
<comment type="similarity">
    <text evidence="2 7">Belongs to the DMRL synthase family.</text>
</comment>
<dbReference type="InterPro" id="IPR036467">
    <property type="entry name" value="LS/RS_sf"/>
</dbReference>
<dbReference type="GO" id="GO:0005829">
    <property type="term" value="C:cytosol"/>
    <property type="evidence" value="ECO:0007669"/>
    <property type="project" value="TreeGrafter"/>
</dbReference>
<feature type="compositionally biased region" description="Basic residues" evidence="8">
    <location>
        <begin position="167"/>
        <end position="177"/>
    </location>
</feature>
<organism evidence="9 10">
    <name type="scientific">Candidatus Nitrospira inopinata</name>
    <dbReference type="NCBI Taxonomy" id="1715989"/>
    <lineage>
        <taxon>Bacteria</taxon>
        <taxon>Pseudomonadati</taxon>
        <taxon>Nitrospirota</taxon>
        <taxon>Nitrospiria</taxon>
        <taxon>Nitrospirales</taxon>
        <taxon>Nitrospiraceae</taxon>
        <taxon>Nitrospira</taxon>
    </lineage>
</organism>
<gene>
    <name evidence="9" type="primary">ribE</name>
    <name evidence="7" type="synonym">ribH</name>
    <name evidence="9" type="ORF">NITINOP_1794</name>
</gene>
<feature type="binding site" evidence="7">
    <location>
        <begin position="56"/>
        <end position="58"/>
    </location>
    <ligand>
        <name>5-amino-6-(D-ribitylamino)uracil</name>
        <dbReference type="ChEBI" id="CHEBI:15934"/>
    </ligand>
</feature>
<evidence type="ECO:0000313" key="9">
    <source>
        <dbReference type="EMBL" id="CUQ66769.1"/>
    </source>
</evidence>
<protein>
    <recommendedName>
        <fullName evidence="3 7">6,7-dimethyl-8-ribityllumazine synthase</fullName>
        <shortName evidence="7">DMRL synthase</shortName>
        <shortName evidence="7">LS</shortName>
        <shortName evidence="7">Lumazine synthase</shortName>
        <ecNumber evidence="3 7">2.5.1.78</ecNumber>
    </recommendedName>
</protein>
<dbReference type="NCBIfam" id="TIGR00114">
    <property type="entry name" value="lumazine-synth"/>
    <property type="match status" value="1"/>
</dbReference>
<evidence type="ECO:0000256" key="6">
    <source>
        <dbReference type="ARBA" id="ARBA00048785"/>
    </source>
</evidence>
<accession>A0A0S4KQP5</accession>
<dbReference type="STRING" id="1715989.NITINOP_1794"/>
<sequence length="177" mass="19351">MKVSERRRRASRFRFGIVVSKFNRSVTGKLLASCLDGLAEQGIKPADIDVERVPGAFEIPLIARTMAMTGRFDAVICLGAVIRGETPHFDYICAETSRGIGQAALTTGVPIIFGVLTTETVAQAMERACPSRFNRGREAAKAAIEMAKVMRRLNAMTPPQGSDSRLLPRRTARRSGR</sequence>
<dbReference type="PANTHER" id="PTHR21058">
    <property type="entry name" value="6,7-DIMETHYL-8-RIBITYLLUMAZINE SYNTHASE DMRL SYNTHASE LUMAZINE SYNTHASE"/>
    <property type="match status" value="1"/>
</dbReference>
<reference evidence="10" key="1">
    <citation type="submission" date="2015-09" db="EMBL/GenBank/DDBJ databases">
        <authorList>
            <person name="Daims H."/>
        </authorList>
    </citation>
    <scope>NUCLEOTIDE SEQUENCE [LARGE SCALE GENOMIC DNA]</scope>
</reference>
<dbReference type="HAMAP" id="MF_00178">
    <property type="entry name" value="Lumazine_synth"/>
    <property type="match status" value="1"/>
</dbReference>
<feature type="region of interest" description="Disordered" evidence="8">
    <location>
        <begin position="155"/>
        <end position="177"/>
    </location>
</feature>
<evidence type="ECO:0000256" key="3">
    <source>
        <dbReference type="ARBA" id="ARBA00012664"/>
    </source>
</evidence>
<dbReference type="GO" id="GO:0000906">
    <property type="term" value="F:6,7-dimethyl-8-ribityllumazine synthase activity"/>
    <property type="evidence" value="ECO:0007669"/>
    <property type="project" value="UniProtKB-UniRule"/>
</dbReference>
<evidence type="ECO:0000256" key="4">
    <source>
        <dbReference type="ARBA" id="ARBA00022619"/>
    </source>
</evidence>
<feature type="binding site" evidence="7">
    <location>
        <position position="127"/>
    </location>
    <ligand>
        <name>(2S)-2-hydroxy-3-oxobutyl phosphate</name>
        <dbReference type="ChEBI" id="CHEBI:58830"/>
    </ligand>
</feature>
<dbReference type="GO" id="GO:0009231">
    <property type="term" value="P:riboflavin biosynthetic process"/>
    <property type="evidence" value="ECO:0007669"/>
    <property type="project" value="UniProtKB-UniRule"/>
</dbReference>
<dbReference type="Pfam" id="PF00885">
    <property type="entry name" value="DMRL_synthase"/>
    <property type="match status" value="1"/>
</dbReference>
<evidence type="ECO:0000256" key="7">
    <source>
        <dbReference type="HAMAP-Rule" id="MF_00178"/>
    </source>
</evidence>
<dbReference type="PANTHER" id="PTHR21058:SF0">
    <property type="entry name" value="6,7-DIMETHYL-8-RIBITYLLUMAZINE SYNTHASE"/>
    <property type="match status" value="1"/>
</dbReference>
<comment type="function">
    <text evidence="7">Catalyzes the formation of 6,7-dimethyl-8-ribityllumazine by condensation of 5-amino-6-(D-ribitylamino)uracil with 3,4-dihydroxy-2-butanone 4-phosphate. This is the penultimate step in the biosynthesis of riboflavin.</text>
</comment>
<dbReference type="InterPro" id="IPR002180">
    <property type="entry name" value="LS/RS"/>
</dbReference>
<keyword evidence="4 7" id="KW-0686">Riboflavin biosynthesis</keyword>
<dbReference type="OrthoDB" id="9809709at2"/>
<dbReference type="Gene3D" id="3.40.50.960">
    <property type="entry name" value="Lumazine/riboflavin synthase"/>
    <property type="match status" value="1"/>
</dbReference>
<proteinExistence type="inferred from homology"/>
<dbReference type="SUPFAM" id="SSF52121">
    <property type="entry name" value="Lumazine synthase"/>
    <property type="match status" value="1"/>
</dbReference>
<dbReference type="Proteomes" id="UP000066284">
    <property type="component" value="Chromosome 1"/>
</dbReference>
<evidence type="ECO:0000256" key="5">
    <source>
        <dbReference type="ARBA" id="ARBA00022679"/>
    </source>
</evidence>
<keyword evidence="5 7" id="KW-0808">Transferase</keyword>
<dbReference type="GO" id="GO:0009349">
    <property type="term" value="C:riboflavin synthase complex"/>
    <property type="evidence" value="ECO:0007669"/>
    <property type="project" value="UniProtKB-UniRule"/>
</dbReference>
<evidence type="ECO:0000256" key="1">
    <source>
        <dbReference type="ARBA" id="ARBA00004917"/>
    </source>
</evidence>
<dbReference type="RefSeq" id="WP_082633674.1">
    <property type="nucleotide sequence ID" value="NZ_LN885086.1"/>
</dbReference>
<keyword evidence="10" id="KW-1185">Reference proteome</keyword>
<comment type="catalytic activity">
    <reaction evidence="6 7">
        <text>(2S)-2-hydroxy-3-oxobutyl phosphate + 5-amino-6-(D-ribitylamino)uracil = 6,7-dimethyl-8-(1-D-ribityl)lumazine + phosphate + 2 H2O + H(+)</text>
        <dbReference type="Rhea" id="RHEA:26152"/>
        <dbReference type="ChEBI" id="CHEBI:15377"/>
        <dbReference type="ChEBI" id="CHEBI:15378"/>
        <dbReference type="ChEBI" id="CHEBI:15934"/>
        <dbReference type="ChEBI" id="CHEBI:43474"/>
        <dbReference type="ChEBI" id="CHEBI:58201"/>
        <dbReference type="ChEBI" id="CHEBI:58830"/>
        <dbReference type="EC" id="2.5.1.78"/>
    </reaction>
</comment>
<feature type="binding site" evidence="7">
    <location>
        <position position="113"/>
    </location>
    <ligand>
        <name>5-amino-6-(D-ribitylamino)uracil</name>
        <dbReference type="ChEBI" id="CHEBI:15934"/>
    </ligand>
</feature>
<dbReference type="CDD" id="cd09209">
    <property type="entry name" value="Lumazine_synthase-I"/>
    <property type="match status" value="1"/>
</dbReference>
<evidence type="ECO:0000256" key="2">
    <source>
        <dbReference type="ARBA" id="ARBA00007424"/>
    </source>
</evidence>
<dbReference type="EMBL" id="LN885086">
    <property type="protein sequence ID" value="CUQ66769.1"/>
    <property type="molecule type" value="Genomic_DNA"/>
</dbReference>
<comment type="pathway">
    <text evidence="1 7">Cofactor biosynthesis; riboflavin biosynthesis; riboflavin from 2-hydroxy-3-oxobutyl phosphate and 5-amino-6-(D-ribitylamino)uracil: step 1/2.</text>
</comment>
<name>A0A0S4KQP5_9BACT</name>
<feature type="binding site" evidence="7">
    <location>
        <begin position="85"/>
        <end position="86"/>
    </location>
    <ligand>
        <name>(2S)-2-hydroxy-3-oxobutyl phosphate</name>
        <dbReference type="ChEBI" id="CHEBI:58830"/>
    </ligand>
</feature>
<dbReference type="UniPathway" id="UPA00275">
    <property type="reaction ID" value="UER00404"/>
</dbReference>
<evidence type="ECO:0000313" key="10">
    <source>
        <dbReference type="Proteomes" id="UP000066284"/>
    </source>
</evidence>